<feature type="transmembrane region" description="Helical" evidence="1">
    <location>
        <begin position="205"/>
        <end position="227"/>
    </location>
</feature>
<dbReference type="Pfam" id="PF02116">
    <property type="entry name" value="STE2"/>
    <property type="match status" value="1"/>
</dbReference>
<evidence type="ECO:0000256" key="1">
    <source>
        <dbReference type="SAM" id="Phobius"/>
    </source>
</evidence>
<keyword evidence="1" id="KW-1133">Transmembrane helix</keyword>
<feature type="transmembrane region" description="Helical" evidence="1">
    <location>
        <begin position="84"/>
        <end position="105"/>
    </location>
</feature>
<dbReference type="Gene3D" id="1.10.287.920">
    <property type="entry name" value="Pheromone alpha factor receptor"/>
    <property type="match status" value="1"/>
</dbReference>
<dbReference type="InterPro" id="IPR027458">
    <property type="entry name" value="STE2_TM1-TM2_sf"/>
</dbReference>
<dbReference type="PANTHER" id="PTHR28009">
    <property type="entry name" value="PHEROMONE ALPHA FACTOR RECEPTOR"/>
    <property type="match status" value="1"/>
</dbReference>
<dbReference type="AlphaFoldDB" id="A0A8H6DXC3"/>
<accession>A0A8H6DXC3</accession>
<dbReference type="PANTHER" id="PTHR28009:SF1">
    <property type="entry name" value="PHEROMONE ALPHA FACTOR RECEPTOR"/>
    <property type="match status" value="1"/>
</dbReference>
<evidence type="ECO:0008006" key="4">
    <source>
        <dbReference type="Google" id="ProtNLM"/>
    </source>
</evidence>
<gene>
    <name evidence="2" type="ORF">GGP41_000632</name>
</gene>
<dbReference type="PRINTS" id="PR00250">
    <property type="entry name" value="GPCRSTE2"/>
</dbReference>
<comment type="caution">
    <text evidence="2">The sequence shown here is derived from an EMBL/GenBank/DDBJ whole genome shotgun (WGS) entry which is preliminary data.</text>
</comment>
<keyword evidence="1" id="KW-0812">Transmembrane</keyword>
<dbReference type="GO" id="GO:0000750">
    <property type="term" value="P:pheromone-dependent signal transduction involved in conjugation with cellular fusion"/>
    <property type="evidence" value="ECO:0007669"/>
    <property type="project" value="TreeGrafter"/>
</dbReference>
<feature type="transmembrane region" description="Helical" evidence="1">
    <location>
        <begin position="132"/>
        <end position="154"/>
    </location>
</feature>
<sequence>MHVPMDHVQVPPNFDPWSQNLNITVSDGQGRWVVVTRNMQDLDQYRYFGFRLAISYGAGFGACLLLFLVLLITTKADRRKSSIFLLNAACVFTNCIRCLLFSTWLTGEFYNPYSVLSQDWRRITNGDFANHIAINIFGILVNALVFASLSLQVWTVCVTTPPLQRSIIMTVTIIMAGVSFGYRVAAVYYNTKLTLAYQPTDSIEYLVSISYMLQTVAIWLFSCVFTWKLGYAIMQRRRLNMPQFGPIQVVFIMGCQTMLIPAIFSSLQFAALLPEIVTHVLTVVCIFLPLSAIWAGVVNDQDLASRGPDAHQRLIRNDYFNSGSSATMVGGSTVCDKSRQMSVWSDTKSKDIESIPLTPTVPAHKSMNNKEIRVDRDFNVSRHDAASQV</sequence>
<feature type="transmembrane region" description="Helical" evidence="1">
    <location>
        <begin position="48"/>
        <end position="72"/>
    </location>
</feature>
<dbReference type="GO" id="GO:0004932">
    <property type="term" value="F:mating-type factor pheromone receptor activity"/>
    <property type="evidence" value="ECO:0007669"/>
    <property type="project" value="InterPro"/>
</dbReference>
<reference evidence="2" key="1">
    <citation type="submission" date="2019-11" db="EMBL/GenBank/DDBJ databases">
        <title>Bipolaris sorokiniana Genome sequencing.</title>
        <authorList>
            <person name="Wang H."/>
        </authorList>
    </citation>
    <scope>NUCLEOTIDE SEQUENCE</scope>
</reference>
<dbReference type="CDD" id="cd14939">
    <property type="entry name" value="7tmD_STE2"/>
    <property type="match status" value="1"/>
</dbReference>
<dbReference type="EMBL" id="WNKQ01000004">
    <property type="protein sequence ID" value="KAF5851896.1"/>
    <property type="molecule type" value="Genomic_DNA"/>
</dbReference>
<name>A0A8H6DXC3_COCSA</name>
<protein>
    <recommendedName>
        <fullName evidence="4">Pheromone receptor</fullName>
    </recommendedName>
</protein>
<keyword evidence="1" id="KW-0472">Membrane</keyword>
<dbReference type="InterPro" id="IPR000366">
    <property type="entry name" value="GPCR_STE2"/>
</dbReference>
<dbReference type="Proteomes" id="UP000624244">
    <property type="component" value="Unassembled WGS sequence"/>
</dbReference>
<feature type="transmembrane region" description="Helical" evidence="1">
    <location>
        <begin position="276"/>
        <end position="297"/>
    </location>
</feature>
<evidence type="ECO:0000313" key="3">
    <source>
        <dbReference type="Proteomes" id="UP000624244"/>
    </source>
</evidence>
<proteinExistence type="predicted"/>
<organism evidence="2 3">
    <name type="scientific">Cochliobolus sativus</name>
    <name type="common">Common root rot and spot blotch fungus</name>
    <name type="synonym">Bipolaris sorokiniana</name>
    <dbReference type="NCBI Taxonomy" id="45130"/>
    <lineage>
        <taxon>Eukaryota</taxon>
        <taxon>Fungi</taxon>
        <taxon>Dikarya</taxon>
        <taxon>Ascomycota</taxon>
        <taxon>Pezizomycotina</taxon>
        <taxon>Dothideomycetes</taxon>
        <taxon>Pleosporomycetidae</taxon>
        <taxon>Pleosporales</taxon>
        <taxon>Pleosporineae</taxon>
        <taxon>Pleosporaceae</taxon>
        <taxon>Bipolaris</taxon>
    </lineage>
</organism>
<evidence type="ECO:0000313" key="2">
    <source>
        <dbReference type="EMBL" id="KAF5851896.1"/>
    </source>
</evidence>
<dbReference type="GO" id="GO:0038038">
    <property type="term" value="C:G protein-coupled receptor homodimeric complex"/>
    <property type="evidence" value="ECO:0007669"/>
    <property type="project" value="TreeGrafter"/>
</dbReference>
<feature type="transmembrane region" description="Helical" evidence="1">
    <location>
        <begin position="247"/>
        <end position="270"/>
    </location>
</feature>
<feature type="transmembrane region" description="Helical" evidence="1">
    <location>
        <begin position="166"/>
        <end position="185"/>
    </location>
</feature>